<protein>
    <submittedName>
        <fullName evidence="2">Uncharacterized protein</fullName>
    </submittedName>
</protein>
<accession>A0A5K4FB49</accession>
<dbReference type="InParanoid" id="A0A5K4FB49"/>
<organism evidence="1 2">
    <name type="scientific">Schistosoma mansoni</name>
    <name type="common">Blood fluke</name>
    <dbReference type="NCBI Taxonomy" id="6183"/>
    <lineage>
        <taxon>Eukaryota</taxon>
        <taxon>Metazoa</taxon>
        <taxon>Spiralia</taxon>
        <taxon>Lophotrochozoa</taxon>
        <taxon>Platyhelminthes</taxon>
        <taxon>Trematoda</taxon>
        <taxon>Digenea</taxon>
        <taxon>Strigeidida</taxon>
        <taxon>Schistosomatoidea</taxon>
        <taxon>Schistosomatidae</taxon>
        <taxon>Schistosoma</taxon>
    </lineage>
</organism>
<reference evidence="1" key="1">
    <citation type="journal article" date="2012" name="PLoS Negl. Trop. Dis.">
        <title>A systematically improved high quality genome and transcriptome of the human blood fluke Schistosoma mansoni.</title>
        <authorList>
            <person name="Protasio A.V."/>
            <person name="Tsai I.J."/>
            <person name="Babbage A."/>
            <person name="Nichol S."/>
            <person name="Hunt M."/>
            <person name="Aslett M.A."/>
            <person name="De Silva N."/>
            <person name="Velarde G.S."/>
            <person name="Anderson T.J."/>
            <person name="Clark R.C."/>
            <person name="Davidson C."/>
            <person name="Dillon G.P."/>
            <person name="Holroyd N.E."/>
            <person name="LoVerde P.T."/>
            <person name="Lloyd C."/>
            <person name="McQuillan J."/>
            <person name="Oliveira G."/>
            <person name="Otto T.D."/>
            <person name="Parker-Manuel S.J."/>
            <person name="Quail M.A."/>
            <person name="Wilson R.A."/>
            <person name="Zerlotini A."/>
            <person name="Dunne D.W."/>
            <person name="Berriman M."/>
        </authorList>
    </citation>
    <scope>NUCLEOTIDE SEQUENCE [LARGE SCALE GENOMIC DNA]</scope>
    <source>
        <strain evidence="1">Puerto Rican</strain>
    </source>
</reference>
<dbReference type="AlphaFoldDB" id="A0A5K4FB49"/>
<dbReference type="WBParaSite" id="Smp_330020.1">
    <property type="protein sequence ID" value="Smp_330020.1"/>
    <property type="gene ID" value="Smp_330020"/>
</dbReference>
<dbReference type="Proteomes" id="UP000008854">
    <property type="component" value="Unassembled WGS sequence"/>
</dbReference>
<reference evidence="2" key="2">
    <citation type="submission" date="2019-11" db="UniProtKB">
        <authorList>
            <consortium name="WormBaseParasite"/>
        </authorList>
    </citation>
    <scope>IDENTIFICATION</scope>
    <source>
        <strain evidence="2">Puerto Rican</strain>
    </source>
</reference>
<sequence length="77" mass="8767">MHQKLFSSEIVVTVIIRFSFSSSGLSTKKVYSVHSVSDEVVLGQVLLTIELHDTFSDIFEDKLGLYVKIKARMYVQQ</sequence>
<evidence type="ECO:0000313" key="2">
    <source>
        <dbReference type="WBParaSite" id="Smp_330020.1"/>
    </source>
</evidence>
<evidence type="ECO:0000313" key="1">
    <source>
        <dbReference type="Proteomes" id="UP000008854"/>
    </source>
</evidence>
<keyword evidence="1" id="KW-1185">Reference proteome</keyword>
<proteinExistence type="predicted"/>
<name>A0A5K4FB49_SCHMA</name>